<protein>
    <submittedName>
        <fullName evidence="2">Transposase</fullName>
    </submittedName>
</protein>
<organism evidence="2 3">
    <name type="scientific">Clostridium chromiireducens</name>
    <dbReference type="NCBI Taxonomy" id="225345"/>
    <lineage>
        <taxon>Bacteria</taxon>
        <taxon>Bacillati</taxon>
        <taxon>Bacillota</taxon>
        <taxon>Clostridia</taxon>
        <taxon>Eubacteriales</taxon>
        <taxon>Clostridiaceae</taxon>
        <taxon>Clostridium</taxon>
    </lineage>
</organism>
<dbReference type="Pfam" id="PF01609">
    <property type="entry name" value="DDE_Tnp_1"/>
    <property type="match status" value="1"/>
</dbReference>
<reference evidence="2" key="1">
    <citation type="submission" date="2019-12" db="EMBL/GenBank/DDBJ databases">
        <title>Microbes associate with the intestines of laboratory mice.</title>
        <authorList>
            <person name="Navarre W."/>
            <person name="Wong E."/>
        </authorList>
    </citation>
    <scope>NUCLEOTIDE SEQUENCE</scope>
    <source>
        <strain evidence="2">NM79_F5</strain>
    </source>
</reference>
<dbReference type="GO" id="GO:0004803">
    <property type="term" value="F:transposase activity"/>
    <property type="evidence" value="ECO:0007669"/>
    <property type="project" value="InterPro"/>
</dbReference>
<evidence type="ECO:0000313" key="3">
    <source>
        <dbReference type="Proteomes" id="UP000656077"/>
    </source>
</evidence>
<dbReference type="InterPro" id="IPR012337">
    <property type="entry name" value="RNaseH-like_sf"/>
</dbReference>
<feature type="non-terminal residue" evidence="2">
    <location>
        <position position="192"/>
    </location>
</feature>
<sequence>DFITFIESRKLKYLMRVSSGFLRVVVNAPKADQIIEVKHIDKILRMRVIKFELESGITETLVTNLFDEDLSLIDFKELYFKRWGIEVKYNEIKNKLQVENFTGQTVIAIEQDFYATMYLANMVALAKKDANQVIKEDCKNKNLKFEYKVNTNVLIGKLKDTLITMIITRNPWKRSKILKSIQGEIERNIIPI</sequence>
<evidence type="ECO:0000259" key="1">
    <source>
        <dbReference type="Pfam" id="PF01609"/>
    </source>
</evidence>
<dbReference type="AlphaFoldDB" id="A0A964RTL6"/>
<dbReference type="GO" id="GO:0003677">
    <property type="term" value="F:DNA binding"/>
    <property type="evidence" value="ECO:0007669"/>
    <property type="project" value="InterPro"/>
</dbReference>
<dbReference type="InterPro" id="IPR002559">
    <property type="entry name" value="Transposase_11"/>
</dbReference>
<gene>
    <name evidence="2" type="ORF">GKZ28_28160</name>
</gene>
<dbReference type="GO" id="GO:0006313">
    <property type="term" value="P:DNA transposition"/>
    <property type="evidence" value="ECO:0007669"/>
    <property type="project" value="InterPro"/>
</dbReference>
<name>A0A964RTL6_9CLOT</name>
<dbReference type="Proteomes" id="UP000656077">
    <property type="component" value="Unassembled WGS sequence"/>
</dbReference>
<dbReference type="SUPFAM" id="SSF53098">
    <property type="entry name" value="Ribonuclease H-like"/>
    <property type="match status" value="1"/>
</dbReference>
<accession>A0A964RTL6</accession>
<evidence type="ECO:0000313" key="2">
    <source>
        <dbReference type="EMBL" id="MVX67475.1"/>
    </source>
</evidence>
<feature type="domain" description="Transposase IS4-like" evidence="1">
    <location>
        <begin position="2"/>
        <end position="120"/>
    </location>
</feature>
<feature type="non-terminal residue" evidence="2">
    <location>
        <position position="1"/>
    </location>
</feature>
<proteinExistence type="predicted"/>
<comment type="caution">
    <text evidence="2">The sequence shown here is derived from an EMBL/GenBank/DDBJ whole genome shotgun (WGS) entry which is preliminary data.</text>
</comment>
<dbReference type="EMBL" id="WSRQ01000190">
    <property type="protein sequence ID" value="MVX67475.1"/>
    <property type="molecule type" value="Genomic_DNA"/>
</dbReference>